<dbReference type="Gramene" id="OMERI07G16550.1">
    <property type="protein sequence ID" value="OMERI07G16550.1"/>
    <property type="gene ID" value="OMERI07G16550"/>
</dbReference>
<feature type="region of interest" description="Disordered" evidence="1">
    <location>
        <begin position="36"/>
        <end position="69"/>
    </location>
</feature>
<evidence type="ECO:0000313" key="3">
    <source>
        <dbReference type="EnsemblPlants" id="OMERI07G16550.1"/>
    </source>
</evidence>
<evidence type="ECO:0000313" key="4">
    <source>
        <dbReference type="Proteomes" id="UP000008021"/>
    </source>
</evidence>
<accession>A0A0E0EDK0</accession>
<organism evidence="3">
    <name type="scientific">Oryza meridionalis</name>
    <dbReference type="NCBI Taxonomy" id="40149"/>
    <lineage>
        <taxon>Eukaryota</taxon>
        <taxon>Viridiplantae</taxon>
        <taxon>Streptophyta</taxon>
        <taxon>Embryophyta</taxon>
        <taxon>Tracheophyta</taxon>
        <taxon>Spermatophyta</taxon>
        <taxon>Magnoliopsida</taxon>
        <taxon>Liliopsida</taxon>
        <taxon>Poales</taxon>
        <taxon>Poaceae</taxon>
        <taxon>BOP clade</taxon>
        <taxon>Oryzoideae</taxon>
        <taxon>Oryzeae</taxon>
        <taxon>Oryzinae</taxon>
        <taxon>Oryza</taxon>
    </lineage>
</organism>
<dbReference type="InterPro" id="IPR005174">
    <property type="entry name" value="KIB1-4_b-propeller"/>
</dbReference>
<dbReference type="EnsemblPlants" id="OMERI07G16550.1">
    <property type="protein sequence ID" value="OMERI07G16550.1"/>
    <property type="gene ID" value="OMERI07G16550"/>
</dbReference>
<dbReference type="AlphaFoldDB" id="A0A0E0EDK0"/>
<evidence type="ECO:0000259" key="2">
    <source>
        <dbReference type="Pfam" id="PF03478"/>
    </source>
</evidence>
<dbReference type="HOGENOM" id="CLU_040241_0_0_1"/>
<proteinExistence type="predicted"/>
<name>A0A0E0EDK0_9ORYZ</name>
<dbReference type="PANTHER" id="PTHR33165">
    <property type="entry name" value="F-BOX DOMAIN CONTAINING PROTEIN-LIKE-RELATED"/>
    <property type="match status" value="1"/>
</dbReference>
<reference evidence="3" key="1">
    <citation type="submission" date="2015-04" db="UniProtKB">
        <authorList>
            <consortium name="EnsemblPlants"/>
        </authorList>
    </citation>
    <scope>IDENTIFICATION</scope>
</reference>
<feature type="compositionally biased region" description="Polar residues" evidence="1">
    <location>
        <begin position="60"/>
        <end position="69"/>
    </location>
</feature>
<evidence type="ECO:0000256" key="1">
    <source>
        <dbReference type="SAM" id="MobiDB-lite"/>
    </source>
</evidence>
<feature type="compositionally biased region" description="Basic residues" evidence="1">
    <location>
        <begin position="36"/>
        <end position="47"/>
    </location>
</feature>
<protein>
    <recommendedName>
        <fullName evidence="2">KIB1-4 beta-propeller domain-containing protein</fullName>
    </recommendedName>
</protein>
<dbReference type="Pfam" id="PF03478">
    <property type="entry name" value="Beta-prop_KIB1-4"/>
    <property type="match status" value="1"/>
</dbReference>
<dbReference type="PANTHER" id="PTHR33165:SF63">
    <property type="entry name" value="OS03G0792300 PROTEIN"/>
    <property type="match status" value="1"/>
</dbReference>
<keyword evidence="4" id="KW-1185">Reference proteome</keyword>
<dbReference type="Proteomes" id="UP000008021">
    <property type="component" value="Chromosome 7"/>
</dbReference>
<reference evidence="3" key="2">
    <citation type="submission" date="2018-05" db="EMBL/GenBank/DDBJ databases">
        <title>OmerRS3 (Oryza meridionalis Reference Sequence Version 3).</title>
        <authorList>
            <person name="Zhang J."/>
            <person name="Kudrna D."/>
            <person name="Lee S."/>
            <person name="Talag J."/>
            <person name="Welchert J."/>
            <person name="Wing R.A."/>
        </authorList>
    </citation>
    <scope>NUCLEOTIDE SEQUENCE [LARGE SCALE GENOMIC DNA]</scope>
    <source>
        <strain evidence="3">cv. OR44</strain>
    </source>
</reference>
<dbReference type="STRING" id="40149.A0A0E0EDK0"/>
<feature type="domain" description="KIB1-4 beta-propeller" evidence="2">
    <location>
        <begin position="77"/>
        <end position="332"/>
    </location>
</feature>
<sequence>MTSGPAGLVAERALANDVADYIRFRAMCRACMATVRRGRPARRRRPRPPLPPPPVDHAPRTTTRSLTGVPAVSSTSIQIDLPELDGHWVFGPTAEGLLLLLDKRTSVVRLLNPLTRHRADLPPLIPLINVPWLRQFCLDYSGNIRKDMRELFDVSCAGLADDSTIVLHSLYPRTMLVAAKLGDERWTLLHDGSPFMSTIPFGGRFYCATKRGTGGGDGRPPRLVTAAKLAFPVGLKAHTLHLVDNGGELMLVHHCFGTTRRGAGGGGGGFNLFNDRLTSFYYTHRVDLDAKRTVPCRGLGGRRRAAFLGRNRTLSVSAEVFPGIRADTIYLQGMPEQEEAHLRSYDLLDGRVGRSIDWVNPAGIVDYLCRYVSCFSCG</sequence>